<sequence length="388" mass="41018">MRRVAVVGVGMTKFGSSDKSQVEMFSDAAMEAINESNIRAKDIQALFLGNGLGDFEEGQMNMAPMCAAELGMPMDAPATRVEGACASASVAIRDAFMWVASGFYDIVLAGGTERATAMGTPLATRTFAMGSDSKYEGFNGITFPGAFAMVARLYANKYGISLEKLKERMAMVAVKNHKNGVKNPLAQFQKEITVETVLNSFIVADPLQLFDCCPFSDGAAAIVLASEEVAKRLTDKPVYILGVGQASNGPLYRQKDITRIRAREAAAAQAYKMAGLTPADIDVCELHDCFTIAEIVASEGLGFFAFGKGSEAVEKGETAIGGRIPINPSGGLKAKGHPIGATGAAQAYEIVKQLRGECGDRQVKGARVGMTDTLGGDFATVVNIIYGI</sequence>
<organism evidence="3 4">
    <name type="scientific">Desulfoscipio geothermicus DSM 3669</name>
    <dbReference type="NCBI Taxonomy" id="1121426"/>
    <lineage>
        <taxon>Bacteria</taxon>
        <taxon>Bacillati</taxon>
        <taxon>Bacillota</taxon>
        <taxon>Clostridia</taxon>
        <taxon>Eubacteriales</taxon>
        <taxon>Desulfallaceae</taxon>
        <taxon>Desulfoscipio</taxon>
    </lineage>
</organism>
<keyword evidence="3" id="KW-0808">Transferase</keyword>
<dbReference type="AlphaFoldDB" id="A0A1I6CQI4"/>
<dbReference type="NCBIfam" id="NF004720">
    <property type="entry name" value="PRK06064.1"/>
    <property type="match status" value="1"/>
</dbReference>
<gene>
    <name evidence="3" type="ORF">SAMN05660706_101191</name>
</gene>
<keyword evidence="4" id="KW-1185">Reference proteome</keyword>
<dbReference type="SUPFAM" id="SSF53901">
    <property type="entry name" value="Thiolase-like"/>
    <property type="match status" value="2"/>
</dbReference>
<reference evidence="4" key="1">
    <citation type="submission" date="2016-10" db="EMBL/GenBank/DDBJ databases">
        <authorList>
            <person name="Varghese N."/>
            <person name="Submissions S."/>
        </authorList>
    </citation>
    <scope>NUCLEOTIDE SEQUENCE [LARGE SCALE GENOMIC DNA]</scope>
    <source>
        <strain evidence="4">DSM 3669</strain>
    </source>
</reference>
<proteinExistence type="predicted"/>
<dbReference type="Pfam" id="PF00108">
    <property type="entry name" value="Thiolase_N"/>
    <property type="match status" value="1"/>
</dbReference>
<evidence type="ECO:0000313" key="3">
    <source>
        <dbReference type="EMBL" id="SFQ95417.1"/>
    </source>
</evidence>
<evidence type="ECO:0000313" key="4">
    <source>
        <dbReference type="Proteomes" id="UP000199584"/>
    </source>
</evidence>
<dbReference type="GO" id="GO:0016747">
    <property type="term" value="F:acyltransferase activity, transferring groups other than amino-acyl groups"/>
    <property type="evidence" value="ECO:0007669"/>
    <property type="project" value="InterPro"/>
</dbReference>
<dbReference type="PANTHER" id="PTHR42870">
    <property type="entry name" value="ACETYL-COA C-ACETYLTRANSFERASE"/>
    <property type="match status" value="1"/>
</dbReference>
<dbReference type="EMBL" id="FOYM01000001">
    <property type="protein sequence ID" value="SFQ95417.1"/>
    <property type="molecule type" value="Genomic_DNA"/>
</dbReference>
<dbReference type="OrthoDB" id="9785768at2"/>
<feature type="domain" description="Thiolase C-terminal" evidence="2">
    <location>
        <begin position="251"/>
        <end position="387"/>
    </location>
</feature>
<dbReference type="InterPro" id="IPR002155">
    <property type="entry name" value="Thiolase"/>
</dbReference>
<name>A0A1I6CQI4_9FIRM</name>
<accession>A0A1I6CQI4</accession>
<evidence type="ECO:0000259" key="2">
    <source>
        <dbReference type="Pfam" id="PF22691"/>
    </source>
</evidence>
<feature type="domain" description="Thiolase N-terminal" evidence="1">
    <location>
        <begin position="4"/>
        <end position="228"/>
    </location>
</feature>
<dbReference type="Proteomes" id="UP000199584">
    <property type="component" value="Unassembled WGS sequence"/>
</dbReference>
<dbReference type="RefSeq" id="WP_092481587.1">
    <property type="nucleotide sequence ID" value="NZ_FOYM01000001.1"/>
</dbReference>
<dbReference type="PANTHER" id="PTHR42870:SF6">
    <property type="entry name" value="ACETYL-COA C-ACYLTRANSFERASE"/>
    <property type="match status" value="1"/>
</dbReference>
<dbReference type="PIRSF" id="PIRSF000429">
    <property type="entry name" value="Ac-CoA_Ac_transf"/>
    <property type="match status" value="1"/>
</dbReference>
<evidence type="ECO:0000259" key="1">
    <source>
        <dbReference type="Pfam" id="PF00108"/>
    </source>
</evidence>
<dbReference type="InterPro" id="IPR055140">
    <property type="entry name" value="Thiolase_C_2"/>
</dbReference>
<protein>
    <submittedName>
        <fullName evidence="3">Acetyl-CoA C-acetyltransferase</fullName>
    </submittedName>
</protein>
<dbReference type="Pfam" id="PF22691">
    <property type="entry name" value="Thiolase_C_1"/>
    <property type="match status" value="1"/>
</dbReference>
<dbReference type="STRING" id="39060.SAMN05660706_101191"/>
<dbReference type="Gene3D" id="3.40.47.10">
    <property type="match status" value="1"/>
</dbReference>
<dbReference type="InterPro" id="IPR020616">
    <property type="entry name" value="Thiolase_N"/>
</dbReference>
<dbReference type="CDD" id="cd00829">
    <property type="entry name" value="SCP-x_thiolase"/>
    <property type="match status" value="1"/>
</dbReference>
<dbReference type="InterPro" id="IPR016039">
    <property type="entry name" value="Thiolase-like"/>
</dbReference>